<organism evidence="7 8">
    <name type="scientific">Pyronema omphalodes (strain CBS 100304)</name>
    <name type="common">Pyronema confluens</name>
    <dbReference type="NCBI Taxonomy" id="1076935"/>
    <lineage>
        <taxon>Eukaryota</taxon>
        <taxon>Fungi</taxon>
        <taxon>Dikarya</taxon>
        <taxon>Ascomycota</taxon>
        <taxon>Pezizomycotina</taxon>
        <taxon>Pezizomycetes</taxon>
        <taxon>Pezizales</taxon>
        <taxon>Pyronemataceae</taxon>
        <taxon>Pyronema</taxon>
    </lineage>
</organism>
<evidence type="ECO:0000313" key="7">
    <source>
        <dbReference type="EMBL" id="CCX07405.1"/>
    </source>
</evidence>
<dbReference type="OrthoDB" id="416777at2759"/>
<evidence type="ECO:0000256" key="4">
    <source>
        <dbReference type="ARBA" id="ARBA00035393"/>
    </source>
</evidence>
<dbReference type="GO" id="GO:0016787">
    <property type="term" value="F:hydrolase activity"/>
    <property type="evidence" value="ECO:0007669"/>
    <property type="project" value="UniProtKB-KW"/>
</dbReference>
<dbReference type="EMBL" id="HF935350">
    <property type="protein sequence ID" value="CCX07405.1"/>
    <property type="molecule type" value="Genomic_DNA"/>
</dbReference>
<dbReference type="OMA" id="FSFWSEE"/>
<proteinExistence type="inferred from homology"/>
<sequence length="368" mass="42537">MGIPDDEIDHDLLDFMRAALQGNTEAPPVAKPKTYVLESAQYIFDNAIDVALSREHVVKAAENIYTAMTKKAYSTETWSSHELHPKEKNEATVDFIFTMDLLNFSFWSELPPDKRFAVEYKGKTWSGYWSLVALLQRALDEGIPITTPSYWIDTELCTDEQLRHVFRSNTDEPFALLEERFECLREAGRVLCDRYDGSFANMIDEADGSAVALVVRLADEMECFRDEHMFEKRPVNFYKRAQILVADIWACFNGTSFGYFEDIDDLTMFADYRVPVTLTTLNCLLYGPTLEAHIKEKKIIPSGSSWEVQLRGASVWCVEQIRREILRNHPEAKVNAVLIDFYLYDTAKEMEEKGTEMIPHHRTRSIWY</sequence>
<reference evidence="7 8" key="1">
    <citation type="journal article" date="2013" name="PLoS Genet.">
        <title>The genome and development-dependent transcriptomes of Pyronema confluens: a window into fungal evolution.</title>
        <authorList>
            <person name="Traeger S."/>
            <person name="Altegoer F."/>
            <person name="Freitag M."/>
            <person name="Gabaldon T."/>
            <person name="Kempken F."/>
            <person name="Kumar A."/>
            <person name="Marcet-Houben M."/>
            <person name="Poggeler S."/>
            <person name="Stajich J.E."/>
            <person name="Nowrousian M."/>
        </authorList>
    </citation>
    <scope>NUCLEOTIDE SEQUENCE [LARGE SCALE GENOMIC DNA]</scope>
    <source>
        <strain evidence="8">CBS 100304</strain>
        <tissue evidence="7">Vegetative mycelium</tissue>
    </source>
</reference>
<dbReference type="PANTHER" id="PTHR21314:SF0">
    <property type="entry name" value="QUEUOSINE 5'-PHOSPHATE N-GLYCOSYLASE_HYDROLASE"/>
    <property type="match status" value="1"/>
</dbReference>
<dbReference type="Proteomes" id="UP000018144">
    <property type="component" value="Unassembled WGS sequence"/>
</dbReference>
<dbReference type="GO" id="GO:0006400">
    <property type="term" value="P:tRNA modification"/>
    <property type="evidence" value="ECO:0007669"/>
    <property type="project" value="TreeGrafter"/>
</dbReference>
<comment type="similarity">
    <text evidence="2 6">Belongs to the QNG1 protein family.</text>
</comment>
<evidence type="ECO:0000256" key="2">
    <source>
        <dbReference type="ARBA" id="ARBA00035119"/>
    </source>
</evidence>
<gene>
    <name evidence="7" type="ORF">PCON_06994</name>
</gene>
<evidence type="ECO:0000256" key="6">
    <source>
        <dbReference type="RuleBase" id="RU365002"/>
    </source>
</evidence>
<dbReference type="STRING" id="1076935.U4L043"/>
<dbReference type="Pfam" id="PF10343">
    <property type="entry name" value="Q_salvage"/>
    <property type="match status" value="1"/>
</dbReference>
<protein>
    <recommendedName>
        <fullName evidence="3 6">Queuosine 5'-phosphate N-glycosylase/hydrolase</fullName>
        <ecNumber evidence="6">3.2.2.-</ecNumber>
    </recommendedName>
    <alternativeName>
        <fullName evidence="4 6">Queuosine-nucleotide N-glycosylase/hydrolase</fullName>
    </alternativeName>
</protein>
<dbReference type="AlphaFoldDB" id="U4L043"/>
<comment type="function">
    <text evidence="6">Catalyzes the hydrolysis of queuosine 5'-phosphate, releasing the nucleobase queuine (q). Is required for salvage of queuine from exogenous queuosine (Q) that is imported and then converted to queuosine 5'-phosphate intracellularly.</text>
</comment>
<dbReference type="EC" id="3.2.2.-" evidence="6"/>
<accession>U4L043</accession>
<name>U4L043_PYROM</name>
<comment type="catalytic activity">
    <reaction evidence="5 6">
        <text>queuosine 5'-phosphate + H2O = queuine + D-ribose 5-phosphate</text>
        <dbReference type="Rhea" id="RHEA:75387"/>
        <dbReference type="ChEBI" id="CHEBI:15377"/>
        <dbReference type="ChEBI" id="CHEBI:17433"/>
        <dbReference type="ChEBI" id="CHEBI:78346"/>
        <dbReference type="ChEBI" id="CHEBI:194371"/>
    </reaction>
    <physiologicalReaction direction="left-to-right" evidence="5 6">
        <dbReference type="Rhea" id="RHEA:75388"/>
    </physiologicalReaction>
</comment>
<evidence type="ECO:0000256" key="3">
    <source>
        <dbReference type="ARBA" id="ARBA00035306"/>
    </source>
</evidence>
<evidence type="ECO:0000256" key="1">
    <source>
        <dbReference type="ARBA" id="ARBA00022801"/>
    </source>
</evidence>
<keyword evidence="1 6" id="KW-0378">Hydrolase</keyword>
<dbReference type="eggNOG" id="KOG2524">
    <property type="taxonomic scope" value="Eukaryota"/>
</dbReference>
<evidence type="ECO:0000256" key="5">
    <source>
        <dbReference type="ARBA" id="ARBA00048204"/>
    </source>
</evidence>
<evidence type="ECO:0000313" key="8">
    <source>
        <dbReference type="Proteomes" id="UP000018144"/>
    </source>
</evidence>
<dbReference type="PANTHER" id="PTHR21314">
    <property type="entry name" value="QUEUOSINE 5'-PHOSPHATE N-GLYCOSYLASE_HYDROLASE-RELATED"/>
    <property type="match status" value="1"/>
</dbReference>
<dbReference type="InterPro" id="IPR019438">
    <property type="entry name" value="Q_salvage"/>
</dbReference>
<keyword evidence="8" id="KW-1185">Reference proteome</keyword>